<accession>A0A0M8ZU96</accession>
<keyword evidence="3" id="KW-1185">Reference proteome</keyword>
<proteinExistence type="predicted"/>
<evidence type="ECO:0000313" key="3">
    <source>
        <dbReference type="Proteomes" id="UP000053105"/>
    </source>
</evidence>
<dbReference type="Proteomes" id="UP000053105">
    <property type="component" value="Unassembled WGS sequence"/>
</dbReference>
<dbReference type="EMBL" id="KQ435848">
    <property type="protein sequence ID" value="KOX71087.1"/>
    <property type="molecule type" value="Genomic_DNA"/>
</dbReference>
<feature type="compositionally biased region" description="Basic and acidic residues" evidence="1">
    <location>
        <begin position="18"/>
        <end position="30"/>
    </location>
</feature>
<dbReference type="AlphaFoldDB" id="A0A0M8ZU96"/>
<protein>
    <submittedName>
        <fullName evidence="2">Uncharacterized protein</fullName>
    </submittedName>
</protein>
<evidence type="ECO:0000256" key="1">
    <source>
        <dbReference type="SAM" id="MobiDB-lite"/>
    </source>
</evidence>
<feature type="compositionally biased region" description="Polar residues" evidence="1">
    <location>
        <begin position="1"/>
        <end position="15"/>
    </location>
</feature>
<organism evidence="2 3">
    <name type="scientific">Melipona quadrifasciata</name>
    <dbReference type="NCBI Taxonomy" id="166423"/>
    <lineage>
        <taxon>Eukaryota</taxon>
        <taxon>Metazoa</taxon>
        <taxon>Ecdysozoa</taxon>
        <taxon>Arthropoda</taxon>
        <taxon>Hexapoda</taxon>
        <taxon>Insecta</taxon>
        <taxon>Pterygota</taxon>
        <taxon>Neoptera</taxon>
        <taxon>Endopterygota</taxon>
        <taxon>Hymenoptera</taxon>
        <taxon>Apocrita</taxon>
        <taxon>Aculeata</taxon>
        <taxon>Apoidea</taxon>
        <taxon>Anthophila</taxon>
        <taxon>Apidae</taxon>
        <taxon>Melipona</taxon>
    </lineage>
</organism>
<evidence type="ECO:0000313" key="2">
    <source>
        <dbReference type="EMBL" id="KOX71087.1"/>
    </source>
</evidence>
<name>A0A0M8ZU96_9HYME</name>
<gene>
    <name evidence="2" type="ORF">WN51_03628</name>
</gene>
<sequence length="53" mass="5814">MTGPSSSPSMEQARSQSRRHDQAVHAEGLTRRGPPSNTLRITDRLDALESVLL</sequence>
<feature type="region of interest" description="Disordered" evidence="1">
    <location>
        <begin position="1"/>
        <end position="41"/>
    </location>
</feature>
<reference evidence="2 3" key="1">
    <citation type="submission" date="2015-07" db="EMBL/GenBank/DDBJ databases">
        <title>The genome of Melipona quadrifasciata.</title>
        <authorList>
            <person name="Pan H."/>
            <person name="Kapheim K."/>
        </authorList>
    </citation>
    <scope>NUCLEOTIDE SEQUENCE [LARGE SCALE GENOMIC DNA]</scope>
    <source>
        <strain evidence="2">0111107301</strain>
        <tissue evidence="2">Whole body</tissue>
    </source>
</reference>